<feature type="chain" id="PRO_5016002494" evidence="2">
    <location>
        <begin position="39"/>
        <end position="505"/>
    </location>
</feature>
<dbReference type="Gene3D" id="3.40.50.1820">
    <property type="entry name" value="alpha/beta hydrolase"/>
    <property type="match status" value="1"/>
</dbReference>
<evidence type="ECO:0000313" key="3">
    <source>
        <dbReference type="EMBL" id="PZP01496.1"/>
    </source>
</evidence>
<dbReference type="InterPro" id="IPR029058">
    <property type="entry name" value="AB_hydrolase_fold"/>
</dbReference>
<proteinExistence type="predicted"/>
<keyword evidence="2" id="KW-0732">Signal</keyword>
<reference evidence="3 4" key="1">
    <citation type="submission" date="2017-11" db="EMBL/GenBank/DDBJ databases">
        <title>Infants hospitalized years apart are colonized by the same room-sourced microbial strains.</title>
        <authorList>
            <person name="Brooks B."/>
            <person name="Olm M.R."/>
            <person name="Firek B.A."/>
            <person name="Baker R."/>
            <person name="Thomas B.C."/>
            <person name="Morowitz M.J."/>
            <person name="Banfield J.F."/>
        </authorList>
    </citation>
    <scope>NUCLEOTIDE SEQUENCE [LARGE SCALE GENOMIC DNA]</scope>
    <source>
        <strain evidence="3">S2_012_000_R3_87</strain>
    </source>
</reference>
<feature type="compositionally biased region" description="Gly residues" evidence="1">
    <location>
        <begin position="58"/>
        <end position="67"/>
    </location>
</feature>
<comment type="caution">
    <text evidence="3">The sequence shown here is derived from an EMBL/GenBank/DDBJ whole genome shotgun (WGS) entry which is preliminary data.</text>
</comment>
<dbReference type="PANTHER" id="PTHR34853">
    <property type="match status" value="1"/>
</dbReference>
<name>A0A2W5D2H1_9CORY</name>
<feature type="signal peptide" evidence="2">
    <location>
        <begin position="1"/>
        <end position="38"/>
    </location>
</feature>
<organism evidence="3 4">
    <name type="scientific">Corynebacterium urealyticum</name>
    <dbReference type="NCBI Taxonomy" id="43771"/>
    <lineage>
        <taxon>Bacteria</taxon>
        <taxon>Bacillati</taxon>
        <taxon>Actinomycetota</taxon>
        <taxon>Actinomycetes</taxon>
        <taxon>Mycobacteriales</taxon>
        <taxon>Corynebacteriaceae</taxon>
        <taxon>Corynebacterium</taxon>
    </lineage>
</organism>
<dbReference type="AlphaFoldDB" id="A0A2W5D2H1"/>
<dbReference type="Gene3D" id="1.10.260.130">
    <property type="match status" value="1"/>
</dbReference>
<gene>
    <name evidence="3" type="ORF">DI609_03970</name>
</gene>
<protein>
    <submittedName>
        <fullName evidence="3">Lipase</fullName>
    </submittedName>
</protein>
<dbReference type="InterPro" id="IPR005152">
    <property type="entry name" value="Lipase_secreted"/>
</dbReference>
<dbReference type="EMBL" id="QFNY01000068">
    <property type="protein sequence ID" value="PZP01496.1"/>
    <property type="molecule type" value="Genomic_DNA"/>
</dbReference>
<dbReference type="GO" id="GO:0004806">
    <property type="term" value="F:triacylglycerol lipase activity"/>
    <property type="evidence" value="ECO:0007669"/>
    <property type="project" value="InterPro"/>
</dbReference>
<dbReference type="Pfam" id="PF03583">
    <property type="entry name" value="LIP"/>
    <property type="match status" value="1"/>
</dbReference>
<evidence type="ECO:0000256" key="2">
    <source>
        <dbReference type="SAM" id="SignalP"/>
    </source>
</evidence>
<evidence type="ECO:0000256" key="1">
    <source>
        <dbReference type="SAM" id="MobiDB-lite"/>
    </source>
</evidence>
<evidence type="ECO:0000313" key="4">
    <source>
        <dbReference type="Proteomes" id="UP000249451"/>
    </source>
</evidence>
<dbReference type="SUPFAM" id="SSF53474">
    <property type="entry name" value="alpha/beta-Hydrolases"/>
    <property type="match status" value="1"/>
</dbReference>
<feature type="region of interest" description="Disordered" evidence="1">
    <location>
        <begin position="468"/>
        <end position="505"/>
    </location>
</feature>
<dbReference type="GO" id="GO:0016042">
    <property type="term" value="P:lipid catabolic process"/>
    <property type="evidence" value="ECO:0007669"/>
    <property type="project" value="InterPro"/>
</dbReference>
<feature type="region of interest" description="Disordered" evidence="1">
    <location>
        <begin position="40"/>
        <end position="77"/>
    </location>
</feature>
<dbReference type="PANTHER" id="PTHR34853:SF1">
    <property type="entry name" value="LIPASE 5"/>
    <property type="match status" value="1"/>
</dbReference>
<dbReference type="Proteomes" id="UP000249451">
    <property type="component" value="Unassembled WGS sequence"/>
</dbReference>
<accession>A0A2W5D2H1</accession>
<feature type="compositionally biased region" description="Low complexity" evidence="1">
    <location>
        <begin position="476"/>
        <end position="496"/>
    </location>
</feature>
<sequence length="505" mass="53970">MTKITRGGRPWRARSASFIATSILSTTLIAGAGFVAHADESSSKDQDFGATLSSVGSSEGGALGSSGTGKAPEQGDHDAFYDTDGVTTTTPGEILKTETVPYNPAPRGMKGYVPKTVDRIMYTTTNAHGELTPVTGYIMEPRAEWKGKGERPTVIIGRGTVGQGDKCAPTRNWPLHNLQDPVQSGRGVNLEGIYDVAFAKYGVRVIVTDYIGMGTDEVHTYMNRLDQAHAMIDAGRAARNIVEKNGGKFGKVAFYGHSQGGGASTAAVEEAPNYGKDLDVAGAYASAPPADLNAVQQNIDGSDLMGAIGFTINGMLARYPELRPLLEEHLNEEGEKALAATAEMCTDEIMDNFGHQETRNWTKDGRSLTELLKDMPDAQKALEDQKIGNGKPEAPVMIVSGRYDRNVEYNQAKVLAKTWRDKGASVVYKDDFMPPIGEYNHLAQAATGAPYGLDFIIARFNDLPVKGEGGDYTTESSLQGSSQSSSEGYGLLGSSQPFLGSSARD</sequence>